<keyword evidence="2" id="KW-1185">Reference proteome</keyword>
<evidence type="ECO:0000313" key="1">
    <source>
        <dbReference type="EMBL" id="GBM54764.1"/>
    </source>
</evidence>
<dbReference type="EMBL" id="BGPR01001473">
    <property type="protein sequence ID" value="GBM54764.1"/>
    <property type="molecule type" value="Genomic_DNA"/>
</dbReference>
<proteinExistence type="predicted"/>
<organism evidence="1 2">
    <name type="scientific">Araneus ventricosus</name>
    <name type="common">Orbweaver spider</name>
    <name type="synonym">Epeira ventricosa</name>
    <dbReference type="NCBI Taxonomy" id="182803"/>
    <lineage>
        <taxon>Eukaryota</taxon>
        <taxon>Metazoa</taxon>
        <taxon>Ecdysozoa</taxon>
        <taxon>Arthropoda</taxon>
        <taxon>Chelicerata</taxon>
        <taxon>Arachnida</taxon>
        <taxon>Araneae</taxon>
        <taxon>Araneomorphae</taxon>
        <taxon>Entelegynae</taxon>
        <taxon>Araneoidea</taxon>
        <taxon>Araneidae</taxon>
        <taxon>Araneus</taxon>
    </lineage>
</organism>
<dbReference type="Proteomes" id="UP000499080">
    <property type="component" value="Unassembled WGS sequence"/>
</dbReference>
<gene>
    <name evidence="1" type="ORF">AVEN_259937_1</name>
</gene>
<name>A0A4Y2GRJ0_ARAVE</name>
<comment type="caution">
    <text evidence="1">The sequence shown here is derived from an EMBL/GenBank/DDBJ whole genome shotgun (WGS) entry which is preliminary data.</text>
</comment>
<reference evidence="1 2" key="1">
    <citation type="journal article" date="2019" name="Sci. Rep.">
        <title>Orb-weaving spider Araneus ventricosus genome elucidates the spidroin gene catalogue.</title>
        <authorList>
            <person name="Kono N."/>
            <person name="Nakamura H."/>
            <person name="Ohtoshi R."/>
            <person name="Moran D.A.P."/>
            <person name="Shinohara A."/>
            <person name="Yoshida Y."/>
            <person name="Fujiwara M."/>
            <person name="Mori M."/>
            <person name="Tomita M."/>
            <person name="Arakawa K."/>
        </authorList>
    </citation>
    <scope>NUCLEOTIDE SEQUENCE [LARGE SCALE GENOMIC DNA]</scope>
</reference>
<dbReference type="AlphaFoldDB" id="A0A4Y2GRJ0"/>
<sequence>MDLSLPTPKRFHLSDMTQKLGWDWHVSFMPRSVYSVLASAKLRTRMAEKGSPITSSPRQKIRGSLGMSENRFFPASLASQHSSELELSRTSTDIPLQIKESGILTSKEKKTITN</sequence>
<protein>
    <submittedName>
        <fullName evidence="1">Uncharacterized protein</fullName>
    </submittedName>
</protein>
<evidence type="ECO:0000313" key="2">
    <source>
        <dbReference type="Proteomes" id="UP000499080"/>
    </source>
</evidence>
<accession>A0A4Y2GRJ0</accession>